<organism evidence="11 12">
    <name type="scientific">Strigamia maritima</name>
    <name type="common">European centipede</name>
    <name type="synonym">Geophilus maritimus</name>
    <dbReference type="NCBI Taxonomy" id="126957"/>
    <lineage>
        <taxon>Eukaryota</taxon>
        <taxon>Metazoa</taxon>
        <taxon>Ecdysozoa</taxon>
        <taxon>Arthropoda</taxon>
        <taxon>Myriapoda</taxon>
        <taxon>Chilopoda</taxon>
        <taxon>Pleurostigmophora</taxon>
        <taxon>Geophilomorpha</taxon>
        <taxon>Linotaeniidae</taxon>
        <taxon>Strigamia</taxon>
    </lineage>
</organism>
<evidence type="ECO:0000313" key="12">
    <source>
        <dbReference type="Proteomes" id="UP000014500"/>
    </source>
</evidence>
<dbReference type="InterPro" id="IPR019775">
    <property type="entry name" value="WD40_repeat_CS"/>
</dbReference>
<dbReference type="GO" id="GO:0005774">
    <property type="term" value="C:vacuolar membrane"/>
    <property type="evidence" value="ECO:0007669"/>
    <property type="project" value="TreeGrafter"/>
</dbReference>
<dbReference type="GO" id="GO:0005829">
    <property type="term" value="C:cytosol"/>
    <property type="evidence" value="ECO:0007669"/>
    <property type="project" value="TreeGrafter"/>
</dbReference>
<evidence type="ECO:0000313" key="11">
    <source>
        <dbReference type="EnsemblMetazoa" id="SMAR010007-PA"/>
    </source>
</evidence>
<dbReference type="GO" id="GO:0034198">
    <property type="term" value="P:cellular response to amino acid starvation"/>
    <property type="evidence" value="ECO:0007669"/>
    <property type="project" value="TreeGrafter"/>
</dbReference>
<dbReference type="PROSITE" id="PS50082">
    <property type="entry name" value="WD_REPEATS_2"/>
    <property type="match status" value="3"/>
</dbReference>
<dbReference type="GO" id="GO:0061700">
    <property type="term" value="C:GATOR2 complex"/>
    <property type="evidence" value="ECO:0007669"/>
    <property type="project" value="TreeGrafter"/>
</dbReference>
<evidence type="ECO:0000256" key="6">
    <source>
        <dbReference type="ARBA" id="ARBA00022833"/>
    </source>
</evidence>
<evidence type="ECO:0000256" key="7">
    <source>
        <dbReference type="ARBA" id="ARBA00040269"/>
    </source>
</evidence>
<dbReference type="CDD" id="cd16693">
    <property type="entry name" value="mRING-H2-C3H3C2_WDR24"/>
    <property type="match status" value="1"/>
</dbReference>
<dbReference type="Pfam" id="PF23609">
    <property type="entry name" value="Beta-prop_EIPR1"/>
    <property type="match status" value="1"/>
</dbReference>
<feature type="domain" description="EIPR1-like beta-propeller" evidence="10">
    <location>
        <begin position="25"/>
        <end position="220"/>
    </location>
</feature>
<dbReference type="GO" id="GO:0008270">
    <property type="term" value="F:zinc ion binding"/>
    <property type="evidence" value="ECO:0007669"/>
    <property type="project" value="UniProtKB-KW"/>
</dbReference>
<proteinExistence type="inferred from homology"/>
<dbReference type="EnsemblMetazoa" id="SMAR010007-RA">
    <property type="protein sequence ID" value="SMAR010007-PA"/>
    <property type="gene ID" value="SMAR010007"/>
</dbReference>
<sequence length="800" mass="90950">MGVKTIHVVQEAHANAMATNKDANLVAIAGRNIFKVFTVEDDEIVERMNLRIGKNINLNYSTGDVVWSYHDDMLLATAATNGSVVTWRLDKSSLSKQDMVFHDHRRTVHKVNFHPVESNLLLSGSQDGTMKLFDLRKRAVVSTFYSNSESVRDVEFSPFQHTTFAAVQENGNVQIWDLRRPDRCDKNFTAHSGPVFACNWHPEEKYWLATAGRDKTIKVWDLESKKFVPEFTIHTIASVTHVKWRPQRKFHIASTSLVVDFTINIWDLRRPFIPLALFNEHKDVTTAITWRNDPAILLSTSKDNTLYQHTFVDAIRPAERANPAGLDINCKGDVVMAMSKKLIGELPQVVKETHSVAKIPAFFRKVPMSVSEQQFRPMISTLKIGNNINEKYLSTNWFLESAKKYQLTGHSVSEICGHNAGIASALNRHQEATCWNVLKYLYPSNSSINEVKPSTSSELEKDSIHYFDTPNNDQRTNRHQIVSTHRHYSVGGKIEDRQPGETSTGFSEEETETDDTDYEWTLTNIASGVAYNQDFYIDGDDEGLQLGFSGFTMDNNRVVNLESKMAMINWQLPMEAFEPRIDLTDPSPIPEHVLEFSRQGDLDQDELVTVMSSKLNESGSHSEDDDVHSISVDNSYQNVPEWDFNPLVVDMLSFYASQGDMQMAVSILIVLGERIKSYIDTAIQEEWYQVYLDLLARFKLYTTANQIIKLSPLKSISSMNQQSTSIHTNCICGHPLGRLEWFCDRCKSGSNVCAVCHQLVKGLYVWCQGCSHGGHLHHWRTWLEKNRWCPAGCGHCCEYV</sequence>
<evidence type="ECO:0000256" key="5">
    <source>
        <dbReference type="ARBA" id="ARBA00022771"/>
    </source>
</evidence>
<feature type="region of interest" description="Disordered" evidence="9">
    <location>
        <begin position="486"/>
        <end position="515"/>
    </location>
</feature>
<keyword evidence="2 8" id="KW-0853">WD repeat</keyword>
<dbReference type="InterPro" id="IPR015943">
    <property type="entry name" value="WD40/YVTN_repeat-like_dom_sf"/>
</dbReference>
<dbReference type="PhylomeDB" id="T1J8H5"/>
<dbReference type="Gene3D" id="2.130.10.10">
    <property type="entry name" value="YVTN repeat-like/Quinoprotein amine dehydrogenase"/>
    <property type="match status" value="1"/>
</dbReference>
<keyword evidence="3" id="KW-0479">Metal-binding</keyword>
<evidence type="ECO:0000256" key="8">
    <source>
        <dbReference type="PROSITE-ProRule" id="PRU00221"/>
    </source>
</evidence>
<keyword evidence="4" id="KW-0677">Repeat</keyword>
<dbReference type="SUPFAM" id="SSF50978">
    <property type="entry name" value="WD40 repeat-like"/>
    <property type="match status" value="1"/>
</dbReference>
<reference evidence="12" key="1">
    <citation type="submission" date="2011-05" db="EMBL/GenBank/DDBJ databases">
        <authorList>
            <person name="Richards S.R."/>
            <person name="Qu J."/>
            <person name="Jiang H."/>
            <person name="Jhangiani S.N."/>
            <person name="Agravi P."/>
            <person name="Goodspeed R."/>
            <person name="Gross S."/>
            <person name="Mandapat C."/>
            <person name="Jackson L."/>
            <person name="Mathew T."/>
            <person name="Pu L."/>
            <person name="Thornton R."/>
            <person name="Saada N."/>
            <person name="Wilczek-Boney K.B."/>
            <person name="Lee S."/>
            <person name="Kovar C."/>
            <person name="Wu Y."/>
            <person name="Scherer S.E."/>
            <person name="Worley K.C."/>
            <person name="Muzny D.M."/>
            <person name="Gibbs R."/>
        </authorList>
    </citation>
    <scope>NUCLEOTIDE SEQUENCE</scope>
    <source>
        <strain evidence="12">Brora</strain>
    </source>
</reference>
<accession>T1J8H5</accession>
<evidence type="ECO:0000256" key="9">
    <source>
        <dbReference type="SAM" id="MobiDB-lite"/>
    </source>
</evidence>
<dbReference type="HOGENOM" id="CLU_010233_0_0_1"/>
<reference evidence="11" key="2">
    <citation type="submission" date="2015-02" db="UniProtKB">
        <authorList>
            <consortium name="EnsemblMetazoa"/>
        </authorList>
    </citation>
    <scope>IDENTIFICATION</scope>
</reference>
<dbReference type="Proteomes" id="UP000014500">
    <property type="component" value="Unassembled WGS sequence"/>
</dbReference>
<dbReference type="PROSITE" id="PS50294">
    <property type="entry name" value="WD_REPEATS_REGION"/>
    <property type="match status" value="2"/>
</dbReference>
<dbReference type="AlphaFoldDB" id="T1J8H5"/>
<dbReference type="STRING" id="126957.T1J8H5"/>
<evidence type="ECO:0000259" key="10">
    <source>
        <dbReference type="Pfam" id="PF23609"/>
    </source>
</evidence>
<dbReference type="EMBL" id="JH431954">
    <property type="status" value="NOT_ANNOTATED_CDS"/>
    <property type="molecule type" value="Genomic_DNA"/>
</dbReference>
<dbReference type="eggNOG" id="KOG0269">
    <property type="taxonomic scope" value="Eukaryota"/>
</dbReference>
<dbReference type="InterPro" id="IPR001680">
    <property type="entry name" value="WD40_rpt"/>
</dbReference>
<dbReference type="InterPro" id="IPR059104">
    <property type="entry name" value="Beta-prop_EIPR1-like"/>
</dbReference>
<keyword evidence="5" id="KW-0863">Zinc-finger</keyword>
<dbReference type="OMA" id="EPMWLIS"/>
<dbReference type="PANTHER" id="PTHR46200">
    <property type="entry name" value="GATOR COMPLEX PROTEIN WDR24"/>
    <property type="match status" value="1"/>
</dbReference>
<evidence type="ECO:0000256" key="4">
    <source>
        <dbReference type="ARBA" id="ARBA00022737"/>
    </source>
</evidence>
<evidence type="ECO:0000256" key="2">
    <source>
        <dbReference type="ARBA" id="ARBA00022574"/>
    </source>
</evidence>
<dbReference type="SMART" id="SM00320">
    <property type="entry name" value="WD40"/>
    <property type="match status" value="6"/>
</dbReference>
<dbReference type="InterPro" id="IPR037590">
    <property type="entry name" value="WDR24"/>
</dbReference>
<dbReference type="GO" id="GO:1904263">
    <property type="term" value="P:positive regulation of TORC1 signaling"/>
    <property type="evidence" value="ECO:0007669"/>
    <property type="project" value="TreeGrafter"/>
</dbReference>
<dbReference type="InterPro" id="IPR036322">
    <property type="entry name" value="WD40_repeat_dom_sf"/>
</dbReference>
<dbReference type="PROSITE" id="PS00678">
    <property type="entry name" value="WD_REPEATS_1"/>
    <property type="match status" value="1"/>
</dbReference>
<evidence type="ECO:0000256" key="3">
    <source>
        <dbReference type="ARBA" id="ARBA00022723"/>
    </source>
</evidence>
<keyword evidence="6" id="KW-0862">Zinc</keyword>
<name>T1J8H5_STRMM</name>
<comment type="similarity">
    <text evidence="1">Belongs to the WD repeat WDR24 family.</text>
</comment>
<feature type="repeat" description="WD" evidence="8">
    <location>
        <begin position="101"/>
        <end position="143"/>
    </location>
</feature>
<dbReference type="GO" id="GO:0016239">
    <property type="term" value="P:positive regulation of macroautophagy"/>
    <property type="evidence" value="ECO:0007669"/>
    <property type="project" value="TreeGrafter"/>
</dbReference>
<dbReference type="PANTHER" id="PTHR46200:SF1">
    <property type="entry name" value="GATOR COMPLEX PROTEIN WDR24"/>
    <property type="match status" value="1"/>
</dbReference>
<keyword evidence="12" id="KW-1185">Reference proteome</keyword>
<evidence type="ECO:0000256" key="1">
    <source>
        <dbReference type="ARBA" id="ARBA00008134"/>
    </source>
</evidence>
<protein>
    <recommendedName>
        <fullName evidence="7">GATOR2 complex protein WDR24</fullName>
    </recommendedName>
</protein>
<feature type="repeat" description="WD" evidence="8">
    <location>
        <begin position="144"/>
        <end position="179"/>
    </location>
</feature>
<feature type="repeat" description="WD" evidence="8">
    <location>
        <begin position="188"/>
        <end position="230"/>
    </location>
</feature>